<name>A0ABT4GH00_9BACL</name>
<dbReference type="Proteomes" id="UP001527099">
    <property type="component" value="Unassembled WGS sequence"/>
</dbReference>
<reference evidence="1 2" key="1">
    <citation type="submission" date="2022-05" db="EMBL/GenBank/DDBJ databases">
        <title>Genome Sequencing of Bee-Associated Microbes.</title>
        <authorList>
            <person name="Dunlap C."/>
        </authorList>
    </citation>
    <scope>NUCLEOTIDE SEQUENCE [LARGE SCALE GENOMIC DNA]</scope>
    <source>
        <strain evidence="1 2">NRRL B-14421</strain>
    </source>
</reference>
<protein>
    <recommendedName>
        <fullName evidence="3">4,5-dihydroxyphthalate decarboxylase</fullName>
    </recommendedName>
</protein>
<evidence type="ECO:0000313" key="1">
    <source>
        <dbReference type="EMBL" id="MCY9695476.1"/>
    </source>
</evidence>
<dbReference type="RefSeq" id="WP_268616780.1">
    <property type="nucleotide sequence ID" value="NZ_JAMDMX010000071.1"/>
</dbReference>
<comment type="caution">
    <text evidence="1">The sequence shown here is derived from an EMBL/GenBank/DDBJ whole genome shotgun (WGS) entry which is preliminary data.</text>
</comment>
<dbReference type="SUPFAM" id="SSF53850">
    <property type="entry name" value="Periplasmic binding protein-like II"/>
    <property type="match status" value="1"/>
</dbReference>
<gene>
    <name evidence="1" type="ORF">M5X19_21585</name>
</gene>
<organism evidence="1 2">
    <name type="scientific">Paenibacillus alginolyticus</name>
    <dbReference type="NCBI Taxonomy" id="59839"/>
    <lineage>
        <taxon>Bacteria</taxon>
        <taxon>Bacillati</taxon>
        <taxon>Bacillota</taxon>
        <taxon>Bacilli</taxon>
        <taxon>Bacillales</taxon>
        <taxon>Paenibacillaceae</taxon>
        <taxon>Paenibacillus</taxon>
    </lineage>
</organism>
<dbReference type="Gene3D" id="3.40.190.10">
    <property type="entry name" value="Periplasmic binding protein-like II"/>
    <property type="match status" value="2"/>
</dbReference>
<sequence>MSLKKLSIACTTYLHTIPLLSKQIPTENFEYTVEAVKNIDECTMRTLKGDFDIGEMSLATFLKVQEQNPKFKALPVFSRKIPQMYAFCAENSTLQHYKDLKGKKVAVFQYWVTASIWHRWLLQHYYGIDPKDIIWCPLRKDRMENMPYPSDYQMDWSYVNGAPEELLRNGDIDCFFYARKPDNFSGLRWLFPDPYAEQTAFIQETGFAPITHVMAIKDDLLQEYPELISEIMDLFEKSKSLGLREVGHFSSLYLPFADWHLKQTEKIFGSTDWNENGWSKNVHVLETFFKAACEQGFVSDQVDLHHCFVPYDYE</sequence>
<evidence type="ECO:0000313" key="2">
    <source>
        <dbReference type="Proteomes" id="UP001527099"/>
    </source>
</evidence>
<dbReference type="EMBL" id="JAMDMX010000071">
    <property type="protein sequence ID" value="MCY9695476.1"/>
    <property type="molecule type" value="Genomic_DNA"/>
</dbReference>
<accession>A0ABT4GH00</accession>
<keyword evidence="2" id="KW-1185">Reference proteome</keyword>
<evidence type="ECO:0008006" key="3">
    <source>
        <dbReference type="Google" id="ProtNLM"/>
    </source>
</evidence>
<proteinExistence type="predicted"/>